<dbReference type="PROSITE" id="PS51192">
    <property type="entry name" value="HELICASE_ATP_BIND_1"/>
    <property type="match status" value="1"/>
</dbReference>
<dbReference type="AlphaFoldDB" id="A0A2S5TGE2"/>
<dbReference type="PANTHER" id="PTHR10799">
    <property type="entry name" value="SNF2/RAD54 HELICASE FAMILY"/>
    <property type="match status" value="1"/>
</dbReference>
<dbReference type="InterPro" id="IPR000330">
    <property type="entry name" value="SNF2_N"/>
</dbReference>
<dbReference type="SMART" id="SM00490">
    <property type="entry name" value="HELICc"/>
    <property type="match status" value="1"/>
</dbReference>
<reference evidence="5 6" key="1">
    <citation type="submission" date="2018-02" db="EMBL/GenBank/DDBJ databases">
        <title>Genome sequencing of Solimonas sp. HR-BB.</title>
        <authorList>
            <person name="Lee Y."/>
            <person name="Jeon C.O."/>
        </authorList>
    </citation>
    <scope>NUCLEOTIDE SEQUENCE [LARGE SCALE GENOMIC DNA]</scope>
    <source>
        <strain evidence="5 6">HR-BB</strain>
    </source>
</reference>
<feature type="domain" description="Helicase ATP-binding" evidence="3">
    <location>
        <begin position="187"/>
        <end position="347"/>
    </location>
</feature>
<keyword evidence="1" id="KW-0378">Hydrolase</keyword>
<dbReference type="GO" id="GO:0005524">
    <property type="term" value="F:ATP binding"/>
    <property type="evidence" value="ECO:0007669"/>
    <property type="project" value="InterPro"/>
</dbReference>
<keyword evidence="2" id="KW-0547">Nucleotide-binding</keyword>
<evidence type="ECO:0000256" key="1">
    <source>
        <dbReference type="ARBA" id="ARBA00022801"/>
    </source>
</evidence>
<sequence length="637" mass="72895">MAEPLPALQREGWQIDVDRDFSFRLYEPEPDWLLQLQEGEGRDWFGVALDVDVEGERLPLLPLLVAFLQDPRAGWTPQKFAALDDHAPLLLRDESRDRWLRLPAGRLKPVLAVLRELFTATWLDAGGRLWLPRPQALMLDELLHLPQLRFDGDAPPGLLAGVAEVAPPQGLNAQLRGYQQQGLNWLQFLRTHGFGGVLADDMGLGKTLQTLAHILLEKESGRMDRPCLVVAPTSLMFNWRREARRYAPALRVLVLQGQDRRLRHHEIRDHDLVLTTYPLLARDHEALARHEYHLLILDEAQHIKNSRSQAAQKVSQLKARHRLCLSGTPMENHLGEFWSLMNFLMPGYLGSEAEFRQRYRKPIEQQGDQDAREQLLRRIRPFLLRRTKAEVATELPPRTDLIRSVALEGAQRELYETLRLSMDQRLREEIAARGLARSHIVVLDALLKLRQVCCDPRLLKLEEAARVSESAKLQLLMDLLPEMLEEGRRILLFSQFTSMLELIEERLQQEGMRYLKLTGESRDREALVERFQRGDVPLFLISLKAGGTGLNLTAADTVIHYDPWWNPAVEQQATDRAHRIGQDKPVFVYKLLTEGTVEQKIAEMQEQKRALADALLAESGSIAGWSEDELRALFAPA</sequence>
<dbReference type="InterPro" id="IPR038718">
    <property type="entry name" value="SNF2-like_sf"/>
</dbReference>
<evidence type="ECO:0000313" key="5">
    <source>
        <dbReference type="EMBL" id="PPE74051.1"/>
    </source>
</evidence>
<name>A0A2S5TGE2_9GAMM</name>
<dbReference type="CDD" id="cd18012">
    <property type="entry name" value="DEXQc_arch_SWI2_SNF2"/>
    <property type="match status" value="1"/>
</dbReference>
<dbReference type="EMBL" id="PSNW01000005">
    <property type="protein sequence ID" value="PPE74051.1"/>
    <property type="molecule type" value="Genomic_DNA"/>
</dbReference>
<feature type="domain" description="Helicase C-terminal" evidence="4">
    <location>
        <begin position="475"/>
        <end position="620"/>
    </location>
</feature>
<evidence type="ECO:0000259" key="3">
    <source>
        <dbReference type="PROSITE" id="PS51192"/>
    </source>
</evidence>
<dbReference type="Pfam" id="PF00176">
    <property type="entry name" value="SNF2-rel_dom"/>
    <property type="match status" value="1"/>
</dbReference>
<dbReference type="Gene3D" id="3.40.50.300">
    <property type="entry name" value="P-loop containing nucleotide triphosphate hydrolases"/>
    <property type="match status" value="1"/>
</dbReference>
<evidence type="ECO:0008006" key="7">
    <source>
        <dbReference type="Google" id="ProtNLM"/>
    </source>
</evidence>
<evidence type="ECO:0000256" key="2">
    <source>
        <dbReference type="ARBA" id="ARBA00022806"/>
    </source>
</evidence>
<dbReference type="Pfam" id="PF00271">
    <property type="entry name" value="Helicase_C"/>
    <property type="match status" value="1"/>
</dbReference>
<evidence type="ECO:0000259" key="4">
    <source>
        <dbReference type="PROSITE" id="PS51194"/>
    </source>
</evidence>
<dbReference type="InterPro" id="IPR014001">
    <property type="entry name" value="Helicase_ATP-bd"/>
</dbReference>
<dbReference type="InterPro" id="IPR027417">
    <property type="entry name" value="P-loop_NTPase"/>
</dbReference>
<keyword evidence="2" id="KW-0067">ATP-binding</keyword>
<dbReference type="SUPFAM" id="SSF52540">
    <property type="entry name" value="P-loop containing nucleoside triphosphate hydrolases"/>
    <property type="match status" value="2"/>
</dbReference>
<dbReference type="Gene3D" id="3.40.50.10810">
    <property type="entry name" value="Tandem AAA-ATPase domain"/>
    <property type="match status" value="1"/>
</dbReference>
<dbReference type="PROSITE" id="PS51194">
    <property type="entry name" value="HELICASE_CTER"/>
    <property type="match status" value="1"/>
</dbReference>
<dbReference type="InterPro" id="IPR049730">
    <property type="entry name" value="SNF2/RAD54-like_C"/>
</dbReference>
<gene>
    <name evidence="5" type="ORF">C3942_10615</name>
</gene>
<dbReference type="GO" id="GO:0004386">
    <property type="term" value="F:helicase activity"/>
    <property type="evidence" value="ECO:0007669"/>
    <property type="project" value="UniProtKB-KW"/>
</dbReference>
<evidence type="ECO:0000313" key="6">
    <source>
        <dbReference type="Proteomes" id="UP000238220"/>
    </source>
</evidence>
<protein>
    <recommendedName>
        <fullName evidence="7">Helicase</fullName>
    </recommendedName>
</protein>
<dbReference type="OrthoDB" id="9760715at2"/>
<keyword evidence="6" id="KW-1185">Reference proteome</keyword>
<dbReference type="GO" id="GO:0016787">
    <property type="term" value="F:hydrolase activity"/>
    <property type="evidence" value="ECO:0007669"/>
    <property type="project" value="UniProtKB-KW"/>
</dbReference>
<keyword evidence="2" id="KW-0347">Helicase</keyword>
<comment type="caution">
    <text evidence="5">The sequence shown here is derived from an EMBL/GenBank/DDBJ whole genome shotgun (WGS) entry which is preliminary data.</text>
</comment>
<dbReference type="InterPro" id="IPR001650">
    <property type="entry name" value="Helicase_C-like"/>
</dbReference>
<dbReference type="CDD" id="cd18793">
    <property type="entry name" value="SF2_C_SNF"/>
    <property type="match status" value="1"/>
</dbReference>
<accession>A0A2S5TGE2</accession>
<dbReference type="Proteomes" id="UP000238220">
    <property type="component" value="Unassembled WGS sequence"/>
</dbReference>
<proteinExistence type="predicted"/>
<organism evidence="5 6">
    <name type="scientific">Solimonas fluminis</name>
    <dbReference type="NCBI Taxonomy" id="2086571"/>
    <lineage>
        <taxon>Bacteria</taxon>
        <taxon>Pseudomonadati</taxon>
        <taxon>Pseudomonadota</taxon>
        <taxon>Gammaproteobacteria</taxon>
        <taxon>Nevskiales</taxon>
        <taxon>Nevskiaceae</taxon>
        <taxon>Solimonas</taxon>
    </lineage>
</organism>
<dbReference type="SMART" id="SM00487">
    <property type="entry name" value="DEXDc"/>
    <property type="match status" value="1"/>
</dbReference>